<accession>A0A4Q0V9K4</accession>
<dbReference type="RefSeq" id="WP_129031040.1">
    <property type="nucleotide sequence ID" value="NZ_QMAP01000021.1"/>
</dbReference>
<proteinExistence type="predicted"/>
<dbReference type="EMBL" id="QMAP01000021">
    <property type="protein sequence ID" value="RXI44075.1"/>
    <property type="molecule type" value="Genomic_DNA"/>
</dbReference>
<protein>
    <submittedName>
        <fullName evidence="1">Uncharacterized protein</fullName>
    </submittedName>
</protein>
<evidence type="ECO:0000313" key="1">
    <source>
        <dbReference type="EMBL" id="RXI44075.1"/>
    </source>
</evidence>
<name>A0A4Q0V9K4_CLOTA</name>
<evidence type="ECO:0000313" key="2">
    <source>
        <dbReference type="Proteomes" id="UP000290921"/>
    </source>
</evidence>
<sequence>MNEVNINKRLDELERKQEMLFTGVCRALERLGIEQNDNLELFCMYRFPYEEFDNFKTFLMESSIKLHNENLSKAQFINNYNTIFPDKKSLLPELMEIVDKKMDDFEQICNLYFDRL</sequence>
<gene>
    <name evidence="1" type="ORF">DP130_13735</name>
</gene>
<comment type="caution">
    <text evidence="1">The sequence shown here is derived from an EMBL/GenBank/DDBJ whole genome shotgun (WGS) entry which is preliminary data.</text>
</comment>
<organism evidence="1 2">
    <name type="scientific">Clostridium tetani</name>
    <dbReference type="NCBI Taxonomy" id="1513"/>
    <lineage>
        <taxon>Bacteria</taxon>
        <taxon>Bacillati</taxon>
        <taxon>Bacillota</taxon>
        <taxon>Clostridia</taxon>
        <taxon>Eubacteriales</taxon>
        <taxon>Clostridiaceae</taxon>
        <taxon>Clostridium</taxon>
    </lineage>
</organism>
<dbReference type="AlphaFoldDB" id="A0A4Q0V9K4"/>
<dbReference type="Proteomes" id="UP000290921">
    <property type="component" value="Unassembled WGS sequence"/>
</dbReference>
<reference evidence="1 2" key="1">
    <citation type="submission" date="2018-06" db="EMBL/GenBank/DDBJ databases">
        <title>Genome conservation of Clostridium tetani.</title>
        <authorList>
            <person name="Bruggemann H."/>
            <person name="Popoff M.R."/>
        </authorList>
    </citation>
    <scope>NUCLEOTIDE SEQUENCE [LARGE SCALE GENOMIC DNA]</scope>
    <source>
        <strain evidence="1 2">2017.061</strain>
    </source>
</reference>